<sequence length="192" mass="20843">MRADARKNYDHLLTVARDVVTEHGINASMRDIARRADVGLATLLRHFPTREALFEALLCTKSNVLTQKAAELATTAPPDEALISWFRDGLAFVQTYSGVCALMASAHTDPDSALYASTTALHSAGARLLARAQAEGTARADIDGEDLFALMSALSWLVDQPAFTPKEDHLFQVITSAIFTNPAGNDVKKIMR</sequence>
<dbReference type="RefSeq" id="WP_169401327.1">
    <property type="nucleotide sequence ID" value="NZ_JAADJU010000001.1"/>
</dbReference>
<dbReference type="SUPFAM" id="SSF48498">
    <property type="entry name" value="Tetracyclin repressor-like, C-terminal domain"/>
    <property type="match status" value="1"/>
</dbReference>
<dbReference type="Pfam" id="PF00440">
    <property type="entry name" value="TetR_N"/>
    <property type="match status" value="1"/>
</dbReference>
<dbReference type="GO" id="GO:0003700">
    <property type="term" value="F:DNA-binding transcription factor activity"/>
    <property type="evidence" value="ECO:0007669"/>
    <property type="project" value="TreeGrafter"/>
</dbReference>
<dbReference type="EMBL" id="JAADJU010000001">
    <property type="protein sequence ID" value="NMP25643.1"/>
    <property type="molecule type" value="Genomic_DNA"/>
</dbReference>
<accession>A0A848MEU8</accession>
<dbReference type="Proteomes" id="UP000585363">
    <property type="component" value="Unassembled WGS sequence"/>
</dbReference>
<dbReference type="Pfam" id="PF21597">
    <property type="entry name" value="TetR_C_43"/>
    <property type="match status" value="1"/>
</dbReference>
<protein>
    <submittedName>
        <fullName evidence="6">TetR/AcrR family transcriptional regulator</fullName>
    </submittedName>
</protein>
<dbReference type="GO" id="GO:0000976">
    <property type="term" value="F:transcription cis-regulatory region binding"/>
    <property type="evidence" value="ECO:0007669"/>
    <property type="project" value="TreeGrafter"/>
</dbReference>
<dbReference type="InterPro" id="IPR001647">
    <property type="entry name" value="HTH_TetR"/>
</dbReference>
<feature type="domain" description="HTH tetR-type" evidence="5">
    <location>
        <begin position="6"/>
        <end position="65"/>
    </location>
</feature>
<dbReference type="InterPro" id="IPR050109">
    <property type="entry name" value="HTH-type_TetR-like_transc_reg"/>
</dbReference>
<dbReference type="PROSITE" id="PS50977">
    <property type="entry name" value="HTH_TETR_2"/>
    <property type="match status" value="1"/>
</dbReference>
<evidence type="ECO:0000259" key="5">
    <source>
        <dbReference type="PROSITE" id="PS50977"/>
    </source>
</evidence>
<evidence type="ECO:0000313" key="7">
    <source>
        <dbReference type="Proteomes" id="UP000585363"/>
    </source>
</evidence>
<gene>
    <name evidence="6" type="ORF">GW590_01930</name>
</gene>
<keyword evidence="2 4" id="KW-0238">DNA-binding</keyword>
<dbReference type="PANTHER" id="PTHR30055">
    <property type="entry name" value="HTH-TYPE TRANSCRIPTIONAL REGULATOR RUTR"/>
    <property type="match status" value="1"/>
</dbReference>
<organism evidence="6 7">
    <name type="scientific">Rouxiella aceris</name>
    <dbReference type="NCBI Taxonomy" id="2703884"/>
    <lineage>
        <taxon>Bacteria</taxon>
        <taxon>Pseudomonadati</taxon>
        <taxon>Pseudomonadota</taxon>
        <taxon>Gammaproteobacteria</taxon>
        <taxon>Enterobacterales</taxon>
        <taxon>Yersiniaceae</taxon>
        <taxon>Rouxiella</taxon>
    </lineage>
</organism>
<dbReference type="PRINTS" id="PR00455">
    <property type="entry name" value="HTHTETR"/>
</dbReference>
<name>A0A848MEU8_9GAMM</name>
<reference evidence="6 7" key="2">
    <citation type="submission" date="2020-06" db="EMBL/GenBank/DDBJ databases">
        <title>Polyphasic characterization of a Rahnella strain isolated from tree sap.</title>
        <authorList>
            <person name="Kim I.S."/>
        </authorList>
    </citation>
    <scope>NUCLEOTIDE SEQUENCE [LARGE SCALE GENOMIC DNA]</scope>
    <source>
        <strain evidence="6 7">SAP-1</strain>
    </source>
</reference>
<evidence type="ECO:0000256" key="3">
    <source>
        <dbReference type="ARBA" id="ARBA00023163"/>
    </source>
</evidence>
<evidence type="ECO:0000256" key="1">
    <source>
        <dbReference type="ARBA" id="ARBA00023015"/>
    </source>
</evidence>
<dbReference type="SUPFAM" id="SSF46689">
    <property type="entry name" value="Homeodomain-like"/>
    <property type="match status" value="1"/>
</dbReference>
<evidence type="ECO:0000256" key="4">
    <source>
        <dbReference type="PROSITE-ProRule" id="PRU00335"/>
    </source>
</evidence>
<dbReference type="PANTHER" id="PTHR30055:SF234">
    <property type="entry name" value="HTH-TYPE TRANSCRIPTIONAL REGULATOR BETI"/>
    <property type="match status" value="1"/>
</dbReference>
<feature type="DNA-binding region" description="H-T-H motif" evidence="4">
    <location>
        <begin position="28"/>
        <end position="47"/>
    </location>
</feature>
<dbReference type="InterPro" id="IPR049445">
    <property type="entry name" value="TetR_SbtR-like_C"/>
</dbReference>
<dbReference type="InterPro" id="IPR009057">
    <property type="entry name" value="Homeodomain-like_sf"/>
</dbReference>
<evidence type="ECO:0000313" key="6">
    <source>
        <dbReference type="EMBL" id="NMP25643.1"/>
    </source>
</evidence>
<proteinExistence type="predicted"/>
<dbReference type="InterPro" id="IPR036271">
    <property type="entry name" value="Tet_transcr_reg_TetR-rel_C_sf"/>
</dbReference>
<dbReference type="Gene3D" id="1.10.357.10">
    <property type="entry name" value="Tetracycline Repressor, domain 2"/>
    <property type="match status" value="1"/>
</dbReference>
<keyword evidence="7" id="KW-1185">Reference proteome</keyword>
<keyword evidence="3" id="KW-0804">Transcription</keyword>
<comment type="caution">
    <text evidence="6">The sequence shown here is derived from an EMBL/GenBank/DDBJ whole genome shotgun (WGS) entry which is preliminary data.</text>
</comment>
<keyword evidence="1" id="KW-0805">Transcription regulation</keyword>
<reference evidence="6 7" key="1">
    <citation type="submission" date="2020-01" db="EMBL/GenBank/DDBJ databases">
        <authorList>
            <person name="Lee S.D."/>
        </authorList>
    </citation>
    <scope>NUCLEOTIDE SEQUENCE [LARGE SCALE GENOMIC DNA]</scope>
    <source>
        <strain evidence="6 7">SAP-1</strain>
    </source>
</reference>
<evidence type="ECO:0000256" key="2">
    <source>
        <dbReference type="ARBA" id="ARBA00023125"/>
    </source>
</evidence>
<dbReference type="AlphaFoldDB" id="A0A848MEU8"/>